<evidence type="ECO:0000313" key="2">
    <source>
        <dbReference type="EMBL" id="WCT12950.1"/>
    </source>
</evidence>
<reference evidence="2 3" key="1">
    <citation type="submission" date="2023-02" db="EMBL/GenBank/DDBJ databases">
        <title>Genome sequence of Mucilaginibacter jinjuensis strain KACC 16571.</title>
        <authorList>
            <person name="Kim S."/>
            <person name="Heo J."/>
            <person name="Kwon S.-W."/>
        </authorList>
    </citation>
    <scope>NUCLEOTIDE SEQUENCE [LARGE SCALE GENOMIC DNA]</scope>
    <source>
        <strain evidence="2 3">KACC 16571</strain>
    </source>
</reference>
<name>A0ABY7T8Z3_9SPHI</name>
<protein>
    <recommendedName>
        <fullName evidence="4">T9SS C-terminal target domain-containing protein</fullName>
    </recommendedName>
</protein>
<evidence type="ECO:0000313" key="3">
    <source>
        <dbReference type="Proteomes" id="UP001216139"/>
    </source>
</evidence>
<dbReference type="RefSeq" id="WP_273631223.1">
    <property type="nucleotide sequence ID" value="NZ_CP117167.1"/>
</dbReference>
<sequence>MKKQLYFLLSLAAVTGLASCSKNNDSGTTPPPTSTNVDIRGTIKSSQHWTKDKTYRLRGYVYVDGNSTLTIDAGTKIVSNKDSAGVLVIYKGSKIQAIGTADNPIVFTSNETDKKPGDLGGIVIVGQAIGNGNHAVIEGGVDAAHQTFGGTNDADNSGNLQYVRIEYGGKAVNPGDEINGLSMYAVGSGTTVDHIEIVRGLDDAFEFFGGSFNAKYLIAYNCADDDFDLDDGYHGKIQFAVSVKDPAFTDNKGATGDISNNFEVDNTTDANGYLKTPITFPLLSNFTAIGPNNAAGTSADYGYGMRWRRGSKFILANTIVMGGQKAGLDIDNDPTATYYINGESGFKNSLLHAVTATYKTDKLSAVVFTDVTLKSLAEGRDGSKSFTSAADIGLTDPFNNAAPNLLPKSGSAAATTTAKFEGSLTDAFFTKVNYVGALDPSAADWTKAAWVAWGK</sequence>
<feature type="signal peptide" evidence="1">
    <location>
        <begin position="1"/>
        <end position="18"/>
    </location>
</feature>
<evidence type="ECO:0000256" key="1">
    <source>
        <dbReference type="SAM" id="SignalP"/>
    </source>
</evidence>
<dbReference type="PANTHER" id="PTHR41339:SF1">
    <property type="entry name" value="SECRETED PROTEIN"/>
    <property type="match status" value="1"/>
</dbReference>
<evidence type="ECO:0008006" key="4">
    <source>
        <dbReference type="Google" id="ProtNLM"/>
    </source>
</evidence>
<proteinExistence type="predicted"/>
<organism evidence="2 3">
    <name type="scientific">Mucilaginibacter jinjuensis</name>
    <dbReference type="NCBI Taxonomy" id="1176721"/>
    <lineage>
        <taxon>Bacteria</taxon>
        <taxon>Pseudomonadati</taxon>
        <taxon>Bacteroidota</taxon>
        <taxon>Sphingobacteriia</taxon>
        <taxon>Sphingobacteriales</taxon>
        <taxon>Sphingobacteriaceae</taxon>
        <taxon>Mucilaginibacter</taxon>
    </lineage>
</organism>
<accession>A0ABY7T8Z3</accession>
<feature type="chain" id="PRO_5047430627" description="T9SS C-terminal target domain-containing protein" evidence="1">
    <location>
        <begin position="19"/>
        <end position="455"/>
    </location>
</feature>
<dbReference type="Proteomes" id="UP001216139">
    <property type="component" value="Chromosome"/>
</dbReference>
<dbReference type="PANTHER" id="PTHR41339">
    <property type="entry name" value="LIPL48"/>
    <property type="match status" value="1"/>
</dbReference>
<keyword evidence="1" id="KW-0732">Signal</keyword>
<dbReference type="PROSITE" id="PS51257">
    <property type="entry name" value="PROKAR_LIPOPROTEIN"/>
    <property type="match status" value="1"/>
</dbReference>
<keyword evidence="3" id="KW-1185">Reference proteome</keyword>
<gene>
    <name evidence="2" type="ORF">PQO05_03255</name>
</gene>
<dbReference type="EMBL" id="CP117167">
    <property type="protein sequence ID" value="WCT12950.1"/>
    <property type="molecule type" value="Genomic_DNA"/>
</dbReference>